<proteinExistence type="inferred from homology"/>
<sequence>MAVPDQESVSPARASQLAANLAGVRRRVDEACVAAGRSPADVALLPVTKFFPAADVLALIEAGATEFGESREPEAGRKAEDVRTATGRTDLRFHMIGQLQRNKAKSVARWADRVHSVDSLKLAHTLDRATGVALDNGDRAAALEVLIQVGLDDDEAKGRGGVAESDLAGLAESIAELPNLVLCGLMVIAPLHGSADRWMAESARIHRDFVAQYPEARELSAGMSGDLEIAVQHGSTCVRVGTAIMGDRPLISP</sequence>
<evidence type="ECO:0000256" key="2">
    <source>
        <dbReference type="HAMAP-Rule" id="MF_02087"/>
    </source>
</evidence>
<dbReference type="Gene3D" id="3.20.20.10">
    <property type="entry name" value="Alanine racemase"/>
    <property type="match status" value="1"/>
</dbReference>
<dbReference type="InterPro" id="IPR011078">
    <property type="entry name" value="PyrdxlP_homeostasis"/>
</dbReference>
<comment type="function">
    <text evidence="2">Pyridoxal 5'-phosphate (PLP)-binding protein, which is involved in PLP homeostasis.</text>
</comment>
<dbReference type="GO" id="GO:0030170">
    <property type="term" value="F:pyridoxal phosphate binding"/>
    <property type="evidence" value="ECO:0007669"/>
    <property type="project" value="UniProtKB-UniRule"/>
</dbReference>
<dbReference type="PROSITE" id="PS01211">
    <property type="entry name" value="UPF0001"/>
    <property type="match status" value="1"/>
</dbReference>
<comment type="similarity">
    <text evidence="2 4">Belongs to the pyridoxal phosphate-binding protein YggS/PROSC family.</text>
</comment>
<dbReference type="PANTHER" id="PTHR10146:SF14">
    <property type="entry name" value="PYRIDOXAL PHOSPHATE HOMEOSTASIS PROTEIN"/>
    <property type="match status" value="1"/>
</dbReference>
<reference evidence="6 7" key="1">
    <citation type="submission" date="2018-10" db="EMBL/GenBank/DDBJ databases">
        <title>Sequencing the genomes of 1000 actinobacteria strains.</title>
        <authorList>
            <person name="Klenk H.-P."/>
        </authorList>
    </citation>
    <scope>NUCLEOTIDE SEQUENCE [LARGE SCALE GENOMIC DNA]</scope>
    <source>
        <strain evidence="6 7">DSM 44343</strain>
    </source>
</reference>
<dbReference type="SUPFAM" id="SSF51419">
    <property type="entry name" value="PLP-binding barrel"/>
    <property type="match status" value="1"/>
</dbReference>
<dbReference type="Pfam" id="PF01168">
    <property type="entry name" value="Ala_racemase_N"/>
    <property type="match status" value="1"/>
</dbReference>
<evidence type="ECO:0000313" key="7">
    <source>
        <dbReference type="Proteomes" id="UP000274762"/>
    </source>
</evidence>
<dbReference type="CDD" id="cd00635">
    <property type="entry name" value="PLPDE_III_YBL036c_like"/>
    <property type="match status" value="1"/>
</dbReference>
<dbReference type="EMBL" id="RBKV01000001">
    <property type="protein sequence ID" value="RKR95046.1"/>
    <property type="molecule type" value="Genomic_DNA"/>
</dbReference>
<evidence type="ECO:0000256" key="1">
    <source>
        <dbReference type="ARBA" id="ARBA00022898"/>
    </source>
</evidence>
<feature type="modified residue" description="N6-(pyridoxal phosphate)lysine" evidence="2 3">
    <location>
        <position position="49"/>
    </location>
</feature>
<keyword evidence="1 2" id="KW-0663">Pyridoxal phosphate</keyword>
<comment type="cofactor">
    <cofactor evidence="3">
        <name>pyridoxal 5'-phosphate</name>
        <dbReference type="ChEBI" id="CHEBI:597326"/>
    </cofactor>
</comment>
<accession>A0A495K1D8</accession>
<dbReference type="HAMAP" id="MF_02087">
    <property type="entry name" value="PLP_homeostasis"/>
    <property type="match status" value="1"/>
</dbReference>
<dbReference type="InterPro" id="IPR001608">
    <property type="entry name" value="Ala_racemase_N"/>
</dbReference>
<organism evidence="6 7">
    <name type="scientific">Williamsia marianensis</name>
    <dbReference type="NCBI Taxonomy" id="85044"/>
    <lineage>
        <taxon>Bacteria</taxon>
        <taxon>Bacillati</taxon>
        <taxon>Actinomycetota</taxon>
        <taxon>Actinomycetes</taxon>
        <taxon>Mycobacteriales</taxon>
        <taxon>Nocardiaceae</taxon>
        <taxon>Williamsia</taxon>
    </lineage>
</organism>
<evidence type="ECO:0000259" key="5">
    <source>
        <dbReference type="Pfam" id="PF01168"/>
    </source>
</evidence>
<evidence type="ECO:0000256" key="4">
    <source>
        <dbReference type="RuleBase" id="RU004514"/>
    </source>
</evidence>
<name>A0A495K1D8_WILMA</name>
<evidence type="ECO:0000313" key="6">
    <source>
        <dbReference type="EMBL" id="RKR95046.1"/>
    </source>
</evidence>
<protein>
    <recommendedName>
        <fullName evidence="2">Pyridoxal phosphate homeostasis protein</fullName>
        <shortName evidence="2">PLP homeostasis protein</shortName>
    </recommendedName>
</protein>
<gene>
    <name evidence="6" type="ORF">DFJ75_1855</name>
</gene>
<dbReference type="AlphaFoldDB" id="A0A495K1D8"/>
<dbReference type="Proteomes" id="UP000274762">
    <property type="component" value="Unassembled WGS sequence"/>
</dbReference>
<feature type="domain" description="Alanine racemase N-terminal" evidence="5">
    <location>
        <begin position="41"/>
        <end position="249"/>
    </location>
</feature>
<dbReference type="PANTHER" id="PTHR10146">
    <property type="entry name" value="PROLINE SYNTHETASE CO-TRANSCRIBED BACTERIAL HOMOLOG PROTEIN"/>
    <property type="match status" value="1"/>
</dbReference>
<evidence type="ECO:0000256" key="3">
    <source>
        <dbReference type="PIRSR" id="PIRSR004848-1"/>
    </source>
</evidence>
<comment type="caution">
    <text evidence="6">The sequence shown here is derived from an EMBL/GenBank/DDBJ whole genome shotgun (WGS) entry which is preliminary data.</text>
</comment>
<dbReference type="PIRSF" id="PIRSF004848">
    <property type="entry name" value="YBL036c_PLPDEIII"/>
    <property type="match status" value="1"/>
</dbReference>
<dbReference type="NCBIfam" id="TIGR00044">
    <property type="entry name" value="YggS family pyridoxal phosphate-dependent enzyme"/>
    <property type="match status" value="1"/>
</dbReference>
<dbReference type="InterPro" id="IPR029066">
    <property type="entry name" value="PLP-binding_barrel"/>
</dbReference>